<evidence type="ECO:0000256" key="6">
    <source>
        <dbReference type="ARBA" id="ARBA00023277"/>
    </source>
</evidence>
<evidence type="ECO:0000256" key="5">
    <source>
        <dbReference type="ARBA" id="ARBA00022840"/>
    </source>
</evidence>
<evidence type="ECO:0000256" key="2">
    <source>
        <dbReference type="ARBA" id="ARBA00022679"/>
    </source>
</evidence>
<dbReference type="InterPro" id="IPR042213">
    <property type="entry name" value="NBD_C_sf"/>
</dbReference>
<dbReference type="InterPro" id="IPR010737">
    <property type="entry name" value="4-carb_acid_sugar_kinase_N"/>
</dbReference>
<evidence type="ECO:0000256" key="3">
    <source>
        <dbReference type="ARBA" id="ARBA00022741"/>
    </source>
</evidence>
<dbReference type="NCBIfam" id="NF043035">
    <property type="entry name" value="OxoTetrKin"/>
    <property type="match status" value="1"/>
</dbReference>
<protein>
    <recommendedName>
        <fullName evidence="11">3-oxo-tetronate kinase</fullName>
        <ecNumber evidence="10">2.7.1.217</ecNumber>
    </recommendedName>
    <alternativeName>
        <fullName evidence="12">3-dehydrotetronate 4-kinase</fullName>
    </alternativeName>
</protein>
<name>A0AAE3T7Q8_9RHOB</name>
<keyword evidence="6" id="KW-0119">Carbohydrate metabolism</keyword>
<comment type="catalytic activity">
    <reaction evidence="7">
        <text>3-dehydro-L-erythronate + ATP = 3-dehydro-4-O-phospho-L-erythronate + ADP + H(+)</text>
        <dbReference type="Rhea" id="RHEA:52552"/>
        <dbReference type="ChEBI" id="CHEBI:15378"/>
        <dbReference type="ChEBI" id="CHEBI:30616"/>
        <dbReference type="ChEBI" id="CHEBI:136592"/>
        <dbReference type="ChEBI" id="CHEBI:136670"/>
        <dbReference type="ChEBI" id="CHEBI:456216"/>
        <dbReference type="EC" id="2.7.1.217"/>
    </reaction>
</comment>
<evidence type="ECO:0000313" key="16">
    <source>
        <dbReference type="Proteomes" id="UP001220964"/>
    </source>
</evidence>
<sequence length="418" mass="42939">MLLGCIGDDFTGSSDLANTLARGGMACVQFCGVPDGPAPEGCEAGIVALKTRSVPAAEAVAASLRALAWLRAQGCRQYLFKYCSTFDSTPEGNIAPVARALARALDARAVPVAPAFPALGRSVYQGHLFVGDRLLSESGMEAHPLNPMTDPDIRRWLDRQGGAPVAHLPQAVVAAGREAIRARLAELAADPAPLVVCDTVADADLVELGAAAADRVLLTGGSGIALGLPENFRAAGAIRGGAAPWRPVAGPCVALSGSCSTATRAQVARHERDHPVLQVSLDDLLQGRMTPAAAMDWIAAHREGLPLVSTSAAPDAVAAAREGRDQAALSAAFEGFFAELARLAVADGTRRLVVAGGETSGAVVTALGLEALEIGPEIDPGVPAMRTEARGQPLGLALKSGNFGAEDFFAKAAERLGR</sequence>
<dbReference type="Gene3D" id="3.40.50.10840">
    <property type="entry name" value="Putative sugar-binding, N-terminal domain"/>
    <property type="match status" value="1"/>
</dbReference>
<accession>A0AAE3T7Q8</accession>
<comment type="similarity">
    <text evidence="1">Belongs to the four-carbon acid sugar kinase family.</text>
</comment>
<feature type="domain" description="Four-carbon acid sugar kinase nucleotide binding" evidence="14">
    <location>
        <begin position="253"/>
        <end position="409"/>
    </location>
</feature>
<comment type="caution">
    <text evidence="15">The sequence shown here is derived from an EMBL/GenBank/DDBJ whole genome shotgun (WGS) entry which is preliminary data.</text>
</comment>
<dbReference type="GO" id="GO:0005524">
    <property type="term" value="F:ATP binding"/>
    <property type="evidence" value="ECO:0007669"/>
    <property type="project" value="UniProtKB-KW"/>
</dbReference>
<keyword evidence="5" id="KW-0067">ATP-binding</keyword>
<feature type="domain" description="Four-carbon acid sugar kinase N-terminal" evidence="13">
    <location>
        <begin position="3"/>
        <end position="227"/>
    </location>
</feature>
<keyword evidence="4 15" id="KW-0418">Kinase</keyword>
<dbReference type="InterPro" id="IPR037051">
    <property type="entry name" value="4-carb_acid_sugar_kinase_N_sf"/>
</dbReference>
<dbReference type="EMBL" id="JARGYC010000013">
    <property type="protein sequence ID" value="MDF0600457.1"/>
    <property type="molecule type" value="Genomic_DNA"/>
</dbReference>
<dbReference type="Proteomes" id="UP001220964">
    <property type="component" value="Unassembled WGS sequence"/>
</dbReference>
<evidence type="ECO:0000256" key="9">
    <source>
        <dbReference type="ARBA" id="ARBA00037335"/>
    </source>
</evidence>
<dbReference type="Pfam" id="PF17042">
    <property type="entry name" value="NBD_C"/>
    <property type="match status" value="1"/>
</dbReference>
<evidence type="ECO:0000256" key="12">
    <source>
        <dbReference type="ARBA" id="ARBA00041377"/>
    </source>
</evidence>
<evidence type="ECO:0000313" key="15">
    <source>
        <dbReference type="EMBL" id="MDF0600457.1"/>
    </source>
</evidence>
<evidence type="ECO:0000259" key="13">
    <source>
        <dbReference type="Pfam" id="PF07005"/>
    </source>
</evidence>
<keyword evidence="3" id="KW-0547">Nucleotide-binding</keyword>
<dbReference type="Pfam" id="PF07005">
    <property type="entry name" value="SBD_N"/>
    <property type="match status" value="1"/>
</dbReference>
<evidence type="ECO:0000256" key="4">
    <source>
        <dbReference type="ARBA" id="ARBA00022777"/>
    </source>
</evidence>
<dbReference type="EC" id="2.7.1.217" evidence="10"/>
<dbReference type="InterPro" id="IPR050007">
    <property type="entry name" value="OtnK"/>
</dbReference>
<evidence type="ECO:0000256" key="10">
    <source>
        <dbReference type="ARBA" id="ARBA00039095"/>
    </source>
</evidence>
<evidence type="ECO:0000256" key="8">
    <source>
        <dbReference type="ARBA" id="ARBA00036346"/>
    </source>
</evidence>
<dbReference type="InterPro" id="IPR031475">
    <property type="entry name" value="NBD_C"/>
</dbReference>
<keyword evidence="2" id="KW-0808">Transferase</keyword>
<comment type="catalytic activity">
    <reaction evidence="8">
        <text>3-dehydro-D-erythronate + ATP = 3-dehydro-4-O-phospho-D-erythronate + ADP + H(+)</text>
        <dbReference type="Rhea" id="RHEA:52556"/>
        <dbReference type="ChEBI" id="CHEBI:15378"/>
        <dbReference type="ChEBI" id="CHEBI:30616"/>
        <dbReference type="ChEBI" id="CHEBI:57958"/>
        <dbReference type="ChEBI" id="CHEBI:136593"/>
        <dbReference type="ChEBI" id="CHEBI:456216"/>
        <dbReference type="EC" id="2.7.1.217"/>
    </reaction>
</comment>
<dbReference type="AlphaFoldDB" id="A0AAE3T7Q8"/>
<evidence type="ECO:0000256" key="7">
    <source>
        <dbReference type="ARBA" id="ARBA00035898"/>
    </source>
</evidence>
<evidence type="ECO:0000256" key="1">
    <source>
        <dbReference type="ARBA" id="ARBA00005715"/>
    </source>
</evidence>
<comment type="function">
    <text evidence="9">Catalyzes the ATP-dependent phosphorylation of 3-oxo-tetronate to 3-oxo-tetronate 4-phosphate.</text>
</comment>
<dbReference type="Gene3D" id="3.40.980.20">
    <property type="entry name" value="Four-carbon acid sugar kinase, nucleotide binding domain"/>
    <property type="match status" value="1"/>
</dbReference>
<gene>
    <name evidence="15" type="ORF">P1J78_06925</name>
</gene>
<dbReference type="GO" id="GO:0016301">
    <property type="term" value="F:kinase activity"/>
    <property type="evidence" value="ECO:0007669"/>
    <property type="project" value="UniProtKB-KW"/>
</dbReference>
<proteinExistence type="inferred from homology"/>
<organism evidence="15 16">
    <name type="scientific">Psychromarinibacter sediminicola</name>
    <dbReference type="NCBI Taxonomy" id="3033385"/>
    <lineage>
        <taxon>Bacteria</taxon>
        <taxon>Pseudomonadati</taxon>
        <taxon>Pseudomonadota</taxon>
        <taxon>Alphaproteobacteria</taxon>
        <taxon>Rhodobacterales</taxon>
        <taxon>Paracoccaceae</taxon>
        <taxon>Psychromarinibacter</taxon>
    </lineage>
</organism>
<dbReference type="SUPFAM" id="SSF142764">
    <property type="entry name" value="YgbK-like"/>
    <property type="match status" value="1"/>
</dbReference>
<evidence type="ECO:0000256" key="11">
    <source>
        <dbReference type="ARBA" id="ARBA00039461"/>
    </source>
</evidence>
<reference evidence="15" key="1">
    <citation type="submission" date="2023-03" db="EMBL/GenBank/DDBJ databases">
        <title>Multiphase analysis and comparison of six strains from genera Psychromarinibacter, Lutimaribacter, and Maritimibacter, including a novel species: Psychromarinibacter sediminicola sp. nov.</title>
        <authorList>
            <person name="Wang Y.-H."/>
            <person name="Ye M.-Q."/>
            <person name="Du Z.-J."/>
        </authorList>
    </citation>
    <scope>NUCLEOTIDE SEQUENCE</scope>
    <source>
        <strain evidence="15">C21-152</strain>
    </source>
</reference>
<evidence type="ECO:0000259" key="14">
    <source>
        <dbReference type="Pfam" id="PF17042"/>
    </source>
</evidence>
<keyword evidence="16" id="KW-1185">Reference proteome</keyword>